<sequence length="470" mass="52564">MSNHDIGVIGMGVMGKNLACNIVNHGYTVSVFNRSFNKTMKILFNEPIERLHPYLILKEFIHSLRKPRCIVMMIQSGAPVDELIHNLLSHVCVDDLIIDGGNSFYIDTIKRFNFLQKKSIHFLGVGISGGAEGALNGPSIMPGGTIAAYKLVAPIFKNISAKYNQEECVEHLGPDGSGHYVKMVHNGIEYSDMQLISETYSLLKNLIGMNNIDASNIFKHWNQGELCSYLIEITGNILCKKDIDGNFIIDVILDSASNKGTGTWTSKSGLDLHVPCSVITESVFARYLSSFKANRMIASTILSGPKISINNNFNREKFVEDIRQALYLGKIISYAQGFYLMKRASEYYSWNLSFSIIAKIFRAGCIIRANLLNDIAIAYSENKNLIDLLFAPIFRDIINKYHQSLRNVVSTAVSNGISVPVFSAALSYYDGYRTVNSSANLIQAQRDYFGSHTYHRVDKSGIFHTDWLDK</sequence>
<dbReference type="NCBIfam" id="NF006765">
    <property type="entry name" value="PRK09287.1"/>
    <property type="match status" value="1"/>
</dbReference>
<comment type="function">
    <text evidence="1 12">Catalyzes the oxidative decarboxylation of 6-phosphogluconate to ribulose 5-phosphate and CO(2), with concomitant reduction of NADP to NADPH.</text>
</comment>
<dbReference type="OrthoDB" id="9804542at2"/>
<keyword evidence="8 12" id="KW-0560">Oxidoreductase</keyword>
<feature type="binding site" description="in other chain" evidence="14">
    <location>
        <begin position="128"/>
        <end position="130"/>
    </location>
    <ligand>
        <name>substrate</name>
        <note>ligand shared between dimeric partners</note>
    </ligand>
</feature>
<feature type="binding site" description="in other chain" evidence="14">
    <location>
        <position position="190"/>
    </location>
    <ligand>
        <name>substrate</name>
        <note>ligand shared between dimeric partners</note>
    </ligand>
</feature>
<dbReference type="InterPro" id="IPR006183">
    <property type="entry name" value="Pgluconate_DH"/>
</dbReference>
<dbReference type="GO" id="GO:0004616">
    <property type="term" value="F:phosphogluconate dehydrogenase (decarboxylating) activity"/>
    <property type="evidence" value="ECO:0007669"/>
    <property type="project" value="UniProtKB-EC"/>
</dbReference>
<dbReference type="FunFam" id="1.10.1040.10:FF:000002">
    <property type="entry name" value="6-phosphogluconate dehydrogenase, decarboxylating"/>
    <property type="match status" value="1"/>
</dbReference>
<evidence type="ECO:0000256" key="1">
    <source>
        <dbReference type="ARBA" id="ARBA00002526"/>
    </source>
</evidence>
<proteinExistence type="inferred from homology"/>
<dbReference type="InterPro" id="IPR006114">
    <property type="entry name" value="6PGDH_C"/>
</dbReference>
<protein>
    <recommendedName>
        <fullName evidence="6 12">6-phosphogluconate dehydrogenase, decarboxylating</fullName>
        <ecNumber evidence="5 12">1.1.1.44</ecNumber>
    </recommendedName>
</protein>
<dbReference type="GO" id="GO:0006098">
    <property type="term" value="P:pentose-phosphate shunt"/>
    <property type="evidence" value="ECO:0007669"/>
    <property type="project" value="UniProtKB-UniPathway"/>
</dbReference>
<comment type="similarity">
    <text evidence="3 12 15">Belongs to the 6-phosphogluconate dehydrogenase family.</text>
</comment>
<keyword evidence="10 12" id="KW-0570">Pentose shunt</keyword>
<dbReference type="GO" id="GO:0050661">
    <property type="term" value="F:NADP binding"/>
    <property type="evidence" value="ECO:0007669"/>
    <property type="project" value="InterPro"/>
</dbReference>
<evidence type="ECO:0000313" key="17">
    <source>
        <dbReference type="EMBL" id="VFP78057.1"/>
    </source>
</evidence>
<dbReference type="SUPFAM" id="SSF48179">
    <property type="entry name" value="6-phosphogluconate dehydrogenase C-terminal domain-like"/>
    <property type="match status" value="1"/>
</dbReference>
<dbReference type="EMBL" id="LR217695">
    <property type="protein sequence ID" value="VFP78057.1"/>
    <property type="molecule type" value="Genomic_DNA"/>
</dbReference>
<feature type="binding site" description="in other chain" evidence="14">
    <location>
        <position position="286"/>
    </location>
    <ligand>
        <name>substrate</name>
        <note>ligand shared between dimeric partners</note>
    </ligand>
</feature>
<dbReference type="AlphaFoldDB" id="A0A451CXJ9"/>
<feature type="binding site" description="in other chain" evidence="14">
    <location>
        <position position="102"/>
    </location>
    <ligand>
        <name>substrate</name>
        <note>ligand shared between dimeric partners</note>
    </ligand>
</feature>
<dbReference type="PANTHER" id="PTHR11811">
    <property type="entry name" value="6-PHOSPHOGLUCONATE DEHYDROGENASE"/>
    <property type="match status" value="1"/>
</dbReference>
<feature type="binding site" evidence="14">
    <location>
        <position position="446"/>
    </location>
    <ligand>
        <name>substrate</name>
        <note>ligand shared between dimeric partners</note>
    </ligand>
</feature>
<dbReference type="RefSeq" id="WP_154027135.1">
    <property type="nucleotide sequence ID" value="NZ_LR217695.1"/>
</dbReference>
<organism evidence="17 18">
    <name type="scientific">Buchnera aphidicola</name>
    <name type="common">Cinara cuneomaculata</name>
    <dbReference type="NCBI Taxonomy" id="1660040"/>
    <lineage>
        <taxon>Bacteria</taxon>
        <taxon>Pseudomonadati</taxon>
        <taxon>Pseudomonadota</taxon>
        <taxon>Gammaproteobacteria</taxon>
        <taxon>Enterobacterales</taxon>
        <taxon>Erwiniaceae</taxon>
        <taxon>Buchnera</taxon>
    </lineage>
</organism>
<dbReference type="SMART" id="SM01350">
    <property type="entry name" value="6PGD"/>
    <property type="match status" value="1"/>
</dbReference>
<gene>
    <name evidence="17" type="primary">gnd</name>
    <name evidence="17" type="ORF">BUCICUMA2628_077</name>
</gene>
<dbReference type="Gene3D" id="3.40.50.720">
    <property type="entry name" value="NAD(P)-binding Rossmann-like Domain"/>
    <property type="match status" value="1"/>
</dbReference>
<dbReference type="FunFam" id="1.20.5.320:FF:000001">
    <property type="entry name" value="6-phosphogluconate dehydrogenase, decarboxylating"/>
    <property type="match status" value="1"/>
</dbReference>
<evidence type="ECO:0000256" key="2">
    <source>
        <dbReference type="ARBA" id="ARBA00004874"/>
    </source>
</evidence>
<dbReference type="InterPro" id="IPR036291">
    <property type="entry name" value="NAD(P)-bd_dom_sf"/>
</dbReference>
<accession>A0A451CXJ9</accession>
<evidence type="ECO:0000256" key="7">
    <source>
        <dbReference type="ARBA" id="ARBA00022857"/>
    </source>
</evidence>
<dbReference type="Proteomes" id="UP000294404">
    <property type="component" value="Chromosome"/>
</dbReference>
<dbReference type="PIRSF" id="PIRSF000109">
    <property type="entry name" value="6PGD"/>
    <property type="match status" value="1"/>
</dbReference>
<feature type="binding site" evidence="14">
    <location>
        <position position="452"/>
    </location>
    <ligand>
        <name>substrate</name>
        <note>ligand shared between dimeric partners</note>
    </ligand>
</feature>
<comment type="subunit">
    <text evidence="4 12">Homodimer.</text>
</comment>
<evidence type="ECO:0000256" key="11">
    <source>
        <dbReference type="ARBA" id="ARBA00048640"/>
    </source>
</evidence>
<dbReference type="Gene3D" id="1.20.5.320">
    <property type="entry name" value="6-Phosphogluconate Dehydrogenase, domain 3"/>
    <property type="match status" value="1"/>
</dbReference>
<keyword evidence="9 15" id="KW-0311">Gluconate utilization</keyword>
<dbReference type="PROSITE" id="PS00461">
    <property type="entry name" value="6PGD"/>
    <property type="match status" value="1"/>
</dbReference>
<name>A0A451CXJ9_9GAMM</name>
<evidence type="ECO:0000256" key="9">
    <source>
        <dbReference type="ARBA" id="ARBA00023064"/>
    </source>
</evidence>
<evidence type="ECO:0000256" key="3">
    <source>
        <dbReference type="ARBA" id="ARBA00008419"/>
    </source>
</evidence>
<dbReference type="NCBIfam" id="TIGR00873">
    <property type="entry name" value="gnd"/>
    <property type="match status" value="1"/>
</dbReference>
<evidence type="ECO:0000256" key="10">
    <source>
        <dbReference type="ARBA" id="ARBA00023126"/>
    </source>
</evidence>
<dbReference type="Gene3D" id="1.10.1040.10">
    <property type="entry name" value="N-(1-d-carboxylethyl)-l-norvaline Dehydrogenase, domain 2"/>
    <property type="match status" value="1"/>
</dbReference>
<evidence type="ECO:0000256" key="15">
    <source>
        <dbReference type="RuleBase" id="RU000485"/>
    </source>
</evidence>
<evidence type="ECO:0000259" key="16">
    <source>
        <dbReference type="SMART" id="SM01350"/>
    </source>
</evidence>
<feature type="active site" description="Proton acceptor" evidence="13">
    <location>
        <position position="182"/>
    </location>
</feature>
<dbReference type="EC" id="1.1.1.44" evidence="5 12"/>
<dbReference type="InterPro" id="IPR013328">
    <property type="entry name" value="6PGD_dom2"/>
</dbReference>
<evidence type="ECO:0000256" key="8">
    <source>
        <dbReference type="ARBA" id="ARBA00023002"/>
    </source>
</evidence>
<feature type="active site" description="Proton donor" evidence="13">
    <location>
        <position position="189"/>
    </location>
</feature>
<dbReference type="UniPathway" id="UPA00115">
    <property type="reaction ID" value="UER00410"/>
</dbReference>
<feature type="binding site" description="in other chain" evidence="14">
    <location>
        <position position="259"/>
    </location>
    <ligand>
        <name>substrate</name>
        <note>ligand shared between dimeric partners</note>
    </ligand>
</feature>
<evidence type="ECO:0000256" key="14">
    <source>
        <dbReference type="PIRSR" id="PIRSR000109-2"/>
    </source>
</evidence>
<keyword evidence="7 12" id="KW-0521">NADP</keyword>
<evidence type="ECO:0000256" key="4">
    <source>
        <dbReference type="ARBA" id="ARBA00011738"/>
    </source>
</evidence>
<evidence type="ECO:0000256" key="5">
    <source>
        <dbReference type="ARBA" id="ARBA00013011"/>
    </source>
</evidence>
<evidence type="ECO:0000256" key="12">
    <source>
        <dbReference type="PIRNR" id="PIRNR000109"/>
    </source>
</evidence>
<dbReference type="Pfam" id="PF03446">
    <property type="entry name" value="NAD_binding_2"/>
    <property type="match status" value="1"/>
</dbReference>
<evidence type="ECO:0000256" key="13">
    <source>
        <dbReference type="PIRSR" id="PIRSR000109-1"/>
    </source>
</evidence>
<dbReference type="SUPFAM" id="SSF51735">
    <property type="entry name" value="NAD(P)-binding Rossmann-fold domains"/>
    <property type="match status" value="1"/>
</dbReference>
<dbReference type="GO" id="GO:0019521">
    <property type="term" value="P:D-gluconate metabolic process"/>
    <property type="evidence" value="ECO:0007669"/>
    <property type="project" value="UniProtKB-KW"/>
</dbReference>
<comment type="pathway">
    <text evidence="2 12 15">Carbohydrate degradation; pentose phosphate pathway; D-ribulose 5-phosphate from D-glucose 6-phosphate (oxidative stage): step 3/3.</text>
</comment>
<feature type="domain" description="6-phosphogluconate dehydrogenase C-terminal" evidence="16">
    <location>
        <begin position="178"/>
        <end position="468"/>
    </location>
</feature>
<dbReference type="InterPro" id="IPR006113">
    <property type="entry name" value="6PGDH_Gnd/GntZ"/>
</dbReference>
<evidence type="ECO:0000313" key="18">
    <source>
        <dbReference type="Proteomes" id="UP000294404"/>
    </source>
</evidence>
<evidence type="ECO:0000256" key="6">
    <source>
        <dbReference type="ARBA" id="ARBA00018193"/>
    </source>
</evidence>
<dbReference type="Pfam" id="PF00393">
    <property type="entry name" value="6PGD"/>
    <property type="match status" value="1"/>
</dbReference>
<feature type="binding site" description="in other chain" evidence="14">
    <location>
        <begin position="185"/>
        <end position="186"/>
    </location>
    <ligand>
        <name>substrate</name>
        <note>ligand shared between dimeric partners</note>
    </ligand>
</feature>
<dbReference type="InterPro" id="IPR006115">
    <property type="entry name" value="6PGDH_NADP-bd"/>
</dbReference>
<comment type="catalytic activity">
    <reaction evidence="11 12 15">
        <text>6-phospho-D-gluconate + NADP(+) = D-ribulose 5-phosphate + CO2 + NADPH</text>
        <dbReference type="Rhea" id="RHEA:10116"/>
        <dbReference type="ChEBI" id="CHEBI:16526"/>
        <dbReference type="ChEBI" id="CHEBI:57783"/>
        <dbReference type="ChEBI" id="CHEBI:58121"/>
        <dbReference type="ChEBI" id="CHEBI:58349"/>
        <dbReference type="ChEBI" id="CHEBI:58759"/>
        <dbReference type="EC" id="1.1.1.44"/>
    </reaction>
</comment>
<dbReference type="InterPro" id="IPR008927">
    <property type="entry name" value="6-PGluconate_DH-like_C_sf"/>
</dbReference>
<reference evidence="17 18" key="1">
    <citation type="submission" date="2019-02" db="EMBL/GenBank/DDBJ databases">
        <authorList>
            <person name="Manzano-Marin A."/>
            <person name="Manzano-Marin A."/>
        </authorList>
    </citation>
    <scope>NUCLEOTIDE SEQUENCE [LARGE SCALE GENOMIC DNA]</scope>
    <source>
        <strain evidence="17 18">BuCicuneomaculata</strain>
    </source>
</reference>
<dbReference type="InterPro" id="IPR006184">
    <property type="entry name" value="6PGdom_BS"/>
</dbReference>
<dbReference type="PRINTS" id="PR00076">
    <property type="entry name" value="6PGDHDRGNASE"/>
</dbReference>